<evidence type="ECO:0000259" key="21">
    <source>
        <dbReference type="PROSITE" id="PS51002"/>
    </source>
</evidence>
<dbReference type="PROSITE" id="PS51003">
    <property type="entry name" value="CYTB_CTER"/>
    <property type="match status" value="1"/>
</dbReference>
<geneLocation type="mitochondrion" evidence="23"/>
<keyword evidence="9 19" id="KW-0479">Metal-binding</keyword>
<dbReference type="GO" id="GO:0046872">
    <property type="term" value="F:metal ion binding"/>
    <property type="evidence" value="ECO:0007669"/>
    <property type="project" value="UniProtKB-UniRule"/>
</dbReference>
<dbReference type="PANTHER" id="PTHR19271">
    <property type="entry name" value="CYTOCHROME B"/>
    <property type="match status" value="1"/>
</dbReference>
<dbReference type="GO" id="GO:0005743">
    <property type="term" value="C:mitochondrial inner membrane"/>
    <property type="evidence" value="ECO:0007669"/>
    <property type="project" value="UniProtKB-SubCell"/>
</dbReference>
<evidence type="ECO:0000256" key="19">
    <source>
        <dbReference type="PIRSR" id="PIRSR038885-2"/>
    </source>
</evidence>
<evidence type="ECO:0000256" key="13">
    <source>
        <dbReference type="ARBA" id="ARBA00023004"/>
    </source>
</evidence>
<feature type="binding site" description="axial binding residue" evidence="19">
    <location>
        <position position="196"/>
    </location>
    <ligand>
        <name>heme b</name>
        <dbReference type="ChEBI" id="CHEBI:60344"/>
        <label>b566</label>
    </ligand>
    <ligandPart>
        <name>Fe</name>
        <dbReference type="ChEBI" id="CHEBI:18248"/>
    </ligandPart>
</feature>
<dbReference type="AlphaFoldDB" id="D0Z6D9"/>
<comment type="subunit">
    <text evidence="3">The cytochrome bc1 complex contains 3 respiratory subunits (MT-CYB, CYC1 and UQCRFS1), 2 core proteins (UQCRC1 and UQCRC2) and probably 6 low-molecular weight proteins.</text>
</comment>
<evidence type="ECO:0000256" key="1">
    <source>
        <dbReference type="ARBA" id="ARBA00002566"/>
    </source>
</evidence>
<feature type="transmembrane region" description="Helical" evidence="20">
    <location>
        <begin position="288"/>
        <end position="308"/>
    </location>
</feature>
<comment type="cofactor">
    <cofactor evidence="19">
        <name>heme</name>
        <dbReference type="ChEBI" id="CHEBI:30413"/>
    </cofactor>
    <text evidence="19">Binds 2 heme groups non-covalently.</text>
</comment>
<evidence type="ECO:0000256" key="17">
    <source>
        <dbReference type="ARBA" id="ARBA00061233"/>
    </source>
</evidence>
<dbReference type="SUPFAM" id="SSF81648">
    <property type="entry name" value="a domain/subunit of cytochrome bc1 complex (Ubiquinol-cytochrome c reductase)"/>
    <property type="match status" value="1"/>
</dbReference>
<feature type="transmembrane region" description="Helical" evidence="20">
    <location>
        <begin position="346"/>
        <end position="365"/>
    </location>
</feature>
<keyword evidence="10" id="KW-0999">Mitochondrion inner membrane</keyword>
<evidence type="ECO:0000256" key="5">
    <source>
        <dbReference type="ARBA" id="ARBA00022448"/>
    </source>
</evidence>
<sequence>MTSLRKTHPLLKIANDAVIDLPTPSNISFWWNYGSLLALCLAAQILTGLFLAMHYTSDISTAYSSVIHISRDVTYGWLIRSMHANGASFFFICLYIHIARGLYYGSYLYQETWNTGVVLFLLTMMTAFVGYVLPWGQMSFWGATVITSLMSAVPYIGNELVQWIWGGFSVDNATLTRFFAFHFLFPFIIVAAVVIHLLFLHETGSSNPTGLNSNADKIPFHPYFTYKDLLGFSVLLFALTTLSLFWPNLLGDPDNFTPANPLMTPPHIKPEWYFLFAYAILRSIPNKLGGVMALLASILVLLVVPILHTSKQRGLTFRPVTQLLFWTLVADMLILTWIGGMPVEHPYVLIGQVASVLYFSLFLIFTPIAGWVENKALEWNCPSSLV</sequence>
<reference evidence="23" key="1">
    <citation type="journal article" date="2009" name="Biol. J. Linn. Soc. Lond.">
        <title>Higher and lower-level relationships of the deep-sea fish order Alepocephaliformes (Teleostei: Otocephala) inferred from whole mitogenome sequences.</title>
        <authorList>
            <person name="Poulsen J.Y."/>
            <person name="Moller P.R."/>
            <person name="Lavoue S."/>
            <person name="Knudsen S.W."/>
            <person name="Nishida M."/>
            <person name="Miya M."/>
        </authorList>
    </citation>
    <scope>NUCLEOTIDE SEQUENCE</scope>
</reference>
<evidence type="ECO:0000313" key="23">
    <source>
        <dbReference type="EMBL" id="BAI50233.1"/>
    </source>
</evidence>
<evidence type="ECO:0000256" key="18">
    <source>
        <dbReference type="PIRSR" id="PIRSR038885-1"/>
    </source>
</evidence>
<feature type="transmembrane region" description="Helical" evidence="20">
    <location>
        <begin position="113"/>
        <end position="133"/>
    </location>
</feature>
<keyword evidence="16 20" id="KW-0472">Membrane</keyword>
<dbReference type="CDD" id="cd00284">
    <property type="entry name" value="Cytochrome_b_N"/>
    <property type="match status" value="1"/>
</dbReference>
<dbReference type="InterPro" id="IPR005797">
    <property type="entry name" value="Cyt_b/b6_N"/>
</dbReference>
<dbReference type="InterPro" id="IPR048260">
    <property type="entry name" value="Cytochrome_b_C_euk/bac"/>
</dbReference>
<keyword evidence="5 20" id="KW-0813">Transport</keyword>
<protein>
    <recommendedName>
        <fullName evidence="4 20">Cytochrome b</fullName>
    </recommendedName>
</protein>
<evidence type="ECO:0000256" key="3">
    <source>
        <dbReference type="ARBA" id="ARBA00011660"/>
    </source>
</evidence>
<keyword evidence="15 20" id="KW-0496">Mitochondrion</keyword>
<dbReference type="CDD" id="cd00290">
    <property type="entry name" value="cytochrome_b_C"/>
    <property type="match status" value="1"/>
</dbReference>
<keyword evidence="8 20" id="KW-0812">Transmembrane</keyword>
<feature type="binding site" evidence="18">
    <location>
        <position position="201"/>
    </location>
    <ligand>
        <name>a ubiquinone</name>
        <dbReference type="ChEBI" id="CHEBI:16389"/>
    </ligand>
</feature>
<dbReference type="InterPro" id="IPR030689">
    <property type="entry name" value="Cytochrome_b"/>
</dbReference>
<dbReference type="SUPFAM" id="SSF81342">
    <property type="entry name" value="Transmembrane di-heme cytochromes"/>
    <property type="match status" value="1"/>
</dbReference>
<feature type="binding site" description="axial binding residue" evidence="19">
    <location>
        <position position="83"/>
    </location>
    <ligand>
        <name>heme b</name>
        <dbReference type="ChEBI" id="CHEBI:60344"/>
        <label>b562</label>
    </ligand>
    <ligandPart>
        <name>Fe</name>
        <dbReference type="ChEBI" id="CHEBI:18248"/>
    </ligandPart>
</feature>
<dbReference type="PROSITE" id="PS51002">
    <property type="entry name" value="CYTB_NTER"/>
    <property type="match status" value="1"/>
</dbReference>
<accession>D0Z6D9</accession>
<feature type="domain" description="Cytochrome b/b6 N-terminal region profile" evidence="21">
    <location>
        <begin position="1"/>
        <end position="209"/>
    </location>
</feature>
<keyword evidence="14" id="KW-0830">Ubiquinone</keyword>
<evidence type="ECO:0000256" key="7">
    <source>
        <dbReference type="ARBA" id="ARBA00022660"/>
    </source>
</evidence>
<organism evidence="23">
    <name type="scientific">Conocara macropterum</name>
    <name type="common">longfin smooth-head</name>
    <dbReference type="NCBI Taxonomy" id="492036"/>
    <lineage>
        <taxon>Eukaryota</taxon>
        <taxon>Metazoa</taxon>
        <taxon>Chordata</taxon>
        <taxon>Craniata</taxon>
        <taxon>Vertebrata</taxon>
        <taxon>Euteleostomi</taxon>
        <taxon>Actinopterygii</taxon>
        <taxon>Neopterygii</taxon>
        <taxon>Teleostei</taxon>
        <taxon>Alepocephali</taxon>
        <taxon>Alepocephaliformes</taxon>
        <taxon>Alepocephalidae</taxon>
        <taxon>Conocara</taxon>
    </lineage>
</organism>
<evidence type="ECO:0000256" key="4">
    <source>
        <dbReference type="ARBA" id="ARBA00013531"/>
    </source>
</evidence>
<evidence type="ECO:0000256" key="8">
    <source>
        <dbReference type="ARBA" id="ARBA00022692"/>
    </source>
</evidence>
<evidence type="ECO:0000256" key="16">
    <source>
        <dbReference type="ARBA" id="ARBA00023136"/>
    </source>
</evidence>
<feature type="domain" description="Cytochrome b/b6 C-terminal region profile" evidence="22">
    <location>
        <begin position="210"/>
        <end position="380"/>
    </location>
</feature>
<keyword evidence="12 20" id="KW-1133">Transmembrane helix</keyword>
<dbReference type="Pfam" id="PF00033">
    <property type="entry name" value="Cytochrome_B"/>
    <property type="match status" value="1"/>
</dbReference>
<feature type="binding site" description="axial binding residue" evidence="19">
    <location>
        <position position="182"/>
    </location>
    <ligand>
        <name>heme b</name>
        <dbReference type="ChEBI" id="CHEBI:60344"/>
        <label>b562</label>
    </ligand>
    <ligandPart>
        <name>Fe</name>
        <dbReference type="ChEBI" id="CHEBI:18248"/>
    </ligandPart>
</feature>
<evidence type="ECO:0000259" key="22">
    <source>
        <dbReference type="PROSITE" id="PS51003"/>
    </source>
</evidence>
<comment type="subcellular location">
    <subcellularLocation>
        <location evidence="2">Mitochondrion inner membrane</location>
        <topology evidence="2">Multi-pass membrane protein</topology>
    </subcellularLocation>
</comment>
<dbReference type="PANTHER" id="PTHR19271:SF16">
    <property type="entry name" value="CYTOCHROME B"/>
    <property type="match status" value="1"/>
</dbReference>
<dbReference type="Pfam" id="PF00032">
    <property type="entry name" value="Cytochrom_B_C"/>
    <property type="match status" value="1"/>
</dbReference>
<evidence type="ECO:0000256" key="10">
    <source>
        <dbReference type="ARBA" id="ARBA00022792"/>
    </source>
</evidence>
<dbReference type="FunFam" id="1.20.810.10:FF:000002">
    <property type="entry name" value="Cytochrome b"/>
    <property type="match status" value="1"/>
</dbReference>
<feature type="transmembrane region" description="Helical" evidence="20">
    <location>
        <begin position="320"/>
        <end position="340"/>
    </location>
</feature>
<evidence type="ECO:0000256" key="9">
    <source>
        <dbReference type="ARBA" id="ARBA00022723"/>
    </source>
</evidence>
<gene>
    <name evidence="23" type="primary">cyt b</name>
</gene>
<feature type="binding site" description="axial binding residue" evidence="19">
    <location>
        <position position="97"/>
    </location>
    <ligand>
        <name>heme b</name>
        <dbReference type="ChEBI" id="CHEBI:60344"/>
        <label>b566</label>
    </ligand>
    <ligandPart>
        <name>Fe</name>
        <dbReference type="ChEBI" id="CHEBI:18248"/>
    </ligandPart>
</feature>
<dbReference type="InterPro" id="IPR036150">
    <property type="entry name" value="Cyt_b/b6_C_sf"/>
</dbReference>
<keyword evidence="6 19" id="KW-0349">Heme</keyword>
<dbReference type="InterPro" id="IPR016174">
    <property type="entry name" value="Di-haem_cyt_TM"/>
</dbReference>
<dbReference type="GO" id="GO:0006122">
    <property type="term" value="P:mitochondrial electron transport, ubiquinol to cytochrome c"/>
    <property type="evidence" value="ECO:0007669"/>
    <property type="project" value="TreeGrafter"/>
</dbReference>
<evidence type="ECO:0000256" key="6">
    <source>
        <dbReference type="ARBA" id="ARBA00022617"/>
    </source>
</evidence>
<keyword evidence="7 20" id="KW-0679">Respiratory chain</keyword>
<evidence type="ECO:0000256" key="20">
    <source>
        <dbReference type="RuleBase" id="RU362117"/>
    </source>
</evidence>
<dbReference type="InterPro" id="IPR048259">
    <property type="entry name" value="Cytochrome_b_N_euk/bac"/>
</dbReference>
<dbReference type="InterPro" id="IPR005798">
    <property type="entry name" value="Cyt_b/b6_C"/>
</dbReference>
<evidence type="ECO:0000256" key="14">
    <source>
        <dbReference type="ARBA" id="ARBA00023075"/>
    </source>
</evidence>
<evidence type="ECO:0000256" key="12">
    <source>
        <dbReference type="ARBA" id="ARBA00022989"/>
    </source>
</evidence>
<evidence type="ECO:0000256" key="2">
    <source>
        <dbReference type="ARBA" id="ARBA00004448"/>
    </source>
</evidence>
<dbReference type="InterPro" id="IPR027387">
    <property type="entry name" value="Cytb/b6-like_sf"/>
</dbReference>
<proteinExistence type="inferred from homology"/>
<feature type="transmembrane region" description="Helical" evidence="20">
    <location>
        <begin position="140"/>
        <end position="158"/>
    </location>
</feature>
<dbReference type="PIRSF" id="PIRSF038885">
    <property type="entry name" value="COB"/>
    <property type="match status" value="1"/>
</dbReference>
<keyword evidence="11 20" id="KW-0249">Electron transport</keyword>
<feature type="transmembrane region" description="Helical" evidence="20">
    <location>
        <begin position="77"/>
        <end position="98"/>
    </location>
</feature>
<name>D0Z6D9_9TELE</name>
<evidence type="ECO:0000256" key="15">
    <source>
        <dbReference type="ARBA" id="ARBA00023128"/>
    </source>
</evidence>
<feature type="transmembrane region" description="Helical" evidence="20">
    <location>
        <begin position="229"/>
        <end position="246"/>
    </location>
</feature>
<evidence type="ECO:0000256" key="11">
    <source>
        <dbReference type="ARBA" id="ARBA00022982"/>
    </source>
</evidence>
<feature type="transmembrane region" description="Helical" evidence="20">
    <location>
        <begin position="178"/>
        <end position="200"/>
    </location>
</feature>
<dbReference type="GO" id="GO:0008121">
    <property type="term" value="F:quinol-cytochrome-c reductase activity"/>
    <property type="evidence" value="ECO:0007669"/>
    <property type="project" value="InterPro"/>
</dbReference>
<keyword evidence="13 19" id="KW-0408">Iron</keyword>
<dbReference type="EMBL" id="AP009580">
    <property type="protein sequence ID" value="BAI50233.1"/>
    <property type="molecule type" value="Genomic_DNA"/>
</dbReference>
<feature type="transmembrane region" description="Helical" evidence="20">
    <location>
        <begin position="30"/>
        <end position="56"/>
    </location>
</feature>
<comment type="cofactor">
    <cofactor evidence="20">
        <name>heme b</name>
        <dbReference type="ChEBI" id="CHEBI:60344"/>
    </cofactor>
    <text evidence="20">Binds 2 heme groups non-covalently.</text>
</comment>
<comment type="function">
    <text evidence="1 20">Component of the ubiquinol-cytochrome c reductase complex (complex III or cytochrome b-c1 complex) that is part of the mitochondrial respiratory chain. The b-c1 complex mediates electron transfer from ubiquinol to cytochrome c. Contributes to the generation of a proton gradient across the mitochondrial membrane that is then used for ATP synthesis.</text>
</comment>
<dbReference type="GO" id="GO:0045275">
    <property type="term" value="C:respiratory chain complex III"/>
    <property type="evidence" value="ECO:0007669"/>
    <property type="project" value="InterPro"/>
</dbReference>
<dbReference type="Gene3D" id="1.20.810.10">
    <property type="entry name" value="Cytochrome Bc1 Complex, Chain C"/>
    <property type="match status" value="1"/>
</dbReference>
<comment type="similarity">
    <text evidence="17 20">Belongs to the cytochrome b family.</text>
</comment>
<dbReference type="GO" id="GO:0016491">
    <property type="term" value="F:oxidoreductase activity"/>
    <property type="evidence" value="ECO:0007669"/>
    <property type="project" value="UniProtKB-UniRule"/>
</dbReference>